<evidence type="ECO:0000313" key="5">
    <source>
        <dbReference type="Proteomes" id="UP000091979"/>
    </source>
</evidence>
<dbReference type="Pfam" id="PF12236">
    <property type="entry name" value="Head-tail_con"/>
    <property type="match status" value="1"/>
</dbReference>
<evidence type="ECO:0000256" key="1">
    <source>
        <dbReference type="ARBA" id="ARBA00004328"/>
    </source>
</evidence>
<dbReference type="STRING" id="1560234.SP90_07185"/>
<proteinExistence type="predicted"/>
<organism evidence="4 5">
    <name type="scientific">Halodesulfovibrio spirochaetisodalis</name>
    <dbReference type="NCBI Taxonomy" id="1560234"/>
    <lineage>
        <taxon>Bacteria</taxon>
        <taxon>Pseudomonadati</taxon>
        <taxon>Thermodesulfobacteriota</taxon>
        <taxon>Desulfovibrionia</taxon>
        <taxon>Desulfovibrionales</taxon>
        <taxon>Desulfovibrionaceae</taxon>
        <taxon>Halodesulfovibrio</taxon>
    </lineage>
</organism>
<dbReference type="RefSeq" id="WP_066854028.1">
    <property type="nucleotide sequence ID" value="NZ_JXMS01000009.1"/>
</dbReference>
<dbReference type="EMBL" id="JXMS01000009">
    <property type="protein sequence ID" value="OBQ52732.1"/>
    <property type="molecule type" value="Genomic_DNA"/>
</dbReference>
<dbReference type="AlphaFoldDB" id="A0A1B7XEZ1"/>
<name>A0A1B7XEZ1_9BACT</name>
<evidence type="ECO:0000256" key="2">
    <source>
        <dbReference type="ARBA" id="ARBA00022612"/>
    </source>
</evidence>
<accession>A0A1B7XEZ1</accession>
<evidence type="ECO:0000256" key="3">
    <source>
        <dbReference type="ARBA" id="ARBA00023219"/>
    </source>
</evidence>
<reference evidence="4 5" key="1">
    <citation type="submission" date="2015-01" db="EMBL/GenBank/DDBJ databases">
        <title>Desulfovibrio sp. JC271 draft genome sequence.</title>
        <authorList>
            <person name="Shivani Y."/>
            <person name="Subhash Y."/>
            <person name="Sasikala C."/>
            <person name="Ramana C.V."/>
        </authorList>
    </citation>
    <scope>NUCLEOTIDE SEQUENCE [LARGE SCALE GENOMIC DNA]</scope>
    <source>
        <strain evidence="4 5">JC271</strain>
    </source>
</reference>
<keyword evidence="3" id="KW-0231">Viral genome packaging</keyword>
<dbReference type="InterPro" id="IPR020991">
    <property type="entry name" value="Connector_podovirus"/>
</dbReference>
<dbReference type="PATRIC" id="fig|1560234.3.peg.3410"/>
<keyword evidence="2" id="KW-1188">Viral release from host cell</keyword>
<comment type="caution">
    <text evidence="4">The sequence shown here is derived from an EMBL/GenBank/DDBJ whole genome shotgun (WGS) entry which is preliminary data.</text>
</comment>
<dbReference type="Proteomes" id="UP000091979">
    <property type="component" value="Unassembled WGS sequence"/>
</dbReference>
<protein>
    <submittedName>
        <fullName evidence="4">Bacteriophage head-to-tail connecting protein</fullName>
    </submittedName>
</protein>
<evidence type="ECO:0000313" key="4">
    <source>
        <dbReference type="EMBL" id="OBQ52732.1"/>
    </source>
</evidence>
<dbReference type="OrthoDB" id="1666403at2"/>
<comment type="subcellular location">
    <subcellularLocation>
        <location evidence="1">Virion</location>
    </subcellularLocation>
</comment>
<sequence>MSQSLLKTVRNTSAFLEAQKQDWEKAWQDVTQYVVPHKGTFSGSGRKARFHSKIIDATASRAIRILAAGMQSGLTSPAQPWFRLRLLEKELMEYAPVRLWLDAVESRIYNELAHAGFYQAAHSMYSELAAFGSADMYLASDETKPFSFSCLTCGEFAWASDRYGKIDTVLRRSKMTVRQLAAQFGEETLSGTARRMLARDPYSSVEVGHLVCPREGKSLVGSGRNVVKLIGNKNMPWASITFEMGTDATGVLNESGFMEFPHLCGRWDVTGTESYGHSPAMDVMPDVKMLQEMAKSQLLAVHKVVNPPMRVPAGYKQRLNLIPGAQNFVNSTQQDAVSPLYQINPDIQAVSHKIDDVRRGIREGFFNDLFLMFTGEGRSNITATEVLERSQEKMIMLGPVIERHQTEILDPLLARMLGVLQRSGRLPEAPEELEGRALQVEYVSVLAQAQKLAGSNAIRQLTEQVGRMATVVPSVLDKLDFDQCVDELAATAGVPARVLRSDEEVAERRTAAQEQAAQMQAPEQIAKLAGAVSSVVDTAKGSPEIVEAVSAMAGEGDAVQQELMKQAMALIGR</sequence>
<keyword evidence="5" id="KW-1185">Reference proteome</keyword>
<gene>
    <name evidence="4" type="ORF">SP90_07185</name>
</gene>